<keyword evidence="2" id="KW-1133">Transmembrane helix</keyword>
<keyword evidence="2" id="KW-0812">Transmembrane</keyword>
<accession>A0AAD6NHH2</accession>
<gene>
    <name evidence="3" type="ORF">Dda_8630</name>
</gene>
<name>A0AAD6NHH2_DREDA</name>
<feature type="transmembrane region" description="Helical" evidence="2">
    <location>
        <begin position="144"/>
        <end position="168"/>
    </location>
</feature>
<keyword evidence="2" id="KW-0472">Membrane</keyword>
<dbReference type="Proteomes" id="UP001221413">
    <property type="component" value="Unassembled WGS sequence"/>
</dbReference>
<keyword evidence="4" id="KW-1185">Reference proteome</keyword>
<feature type="compositionally biased region" description="Pro residues" evidence="1">
    <location>
        <begin position="26"/>
        <end position="45"/>
    </location>
</feature>
<proteinExistence type="predicted"/>
<dbReference type="EMBL" id="JAQGDS010000012">
    <property type="protein sequence ID" value="KAJ6256763.1"/>
    <property type="molecule type" value="Genomic_DNA"/>
</dbReference>
<evidence type="ECO:0000313" key="3">
    <source>
        <dbReference type="EMBL" id="KAJ6256763.1"/>
    </source>
</evidence>
<protein>
    <submittedName>
        <fullName evidence="3">Uncharacterized protein</fullName>
    </submittedName>
</protein>
<evidence type="ECO:0000256" key="2">
    <source>
        <dbReference type="SAM" id="Phobius"/>
    </source>
</evidence>
<organism evidence="3 4">
    <name type="scientific">Drechslerella dactyloides</name>
    <name type="common">Nematode-trapping fungus</name>
    <name type="synonym">Arthrobotrys dactyloides</name>
    <dbReference type="NCBI Taxonomy" id="74499"/>
    <lineage>
        <taxon>Eukaryota</taxon>
        <taxon>Fungi</taxon>
        <taxon>Dikarya</taxon>
        <taxon>Ascomycota</taxon>
        <taxon>Pezizomycotina</taxon>
        <taxon>Orbiliomycetes</taxon>
        <taxon>Orbiliales</taxon>
        <taxon>Orbiliaceae</taxon>
        <taxon>Drechslerella</taxon>
    </lineage>
</organism>
<feature type="region of interest" description="Disordered" evidence="1">
    <location>
        <begin position="1"/>
        <end position="57"/>
    </location>
</feature>
<evidence type="ECO:0000256" key="1">
    <source>
        <dbReference type="SAM" id="MobiDB-lite"/>
    </source>
</evidence>
<comment type="caution">
    <text evidence="3">The sequence shown here is derived from an EMBL/GenBank/DDBJ whole genome shotgun (WGS) entry which is preliminary data.</text>
</comment>
<dbReference type="AlphaFoldDB" id="A0AAD6NHH2"/>
<evidence type="ECO:0000313" key="4">
    <source>
        <dbReference type="Proteomes" id="UP001221413"/>
    </source>
</evidence>
<feature type="transmembrane region" description="Helical" evidence="2">
    <location>
        <begin position="203"/>
        <end position="223"/>
    </location>
</feature>
<feature type="transmembrane region" description="Helical" evidence="2">
    <location>
        <begin position="114"/>
        <end position="132"/>
    </location>
</feature>
<sequence>MTPPTSRPGSPEPIAAAAPSQQPDVPEAPSPPHSRSPSPGPPPYDSPRSSSGSWTFTEMPSDDEIVVEHLEDIELEPYPGPNTTAVPAAVDTPDAVHVHGYDEIQQSLHICGCAAMAVTVLFSTVGAILFQPREKRLGPHVQRFFAVAWFFLSVVAFALGAVATSFAAKLKRYRQDVRAIYWRQGRFVGLDRWYGTGSSVESVLDGVGLWVVFSVLVVLLQLYSGHRLADALMAGDDA</sequence>
<reference evidence="3" key="1">
    <citation type="submission" date="2023-01" db="EMBL/GenBank/DDBJ databases">
        <title>The chitinases involved in constricting ring structure development in the nematode-trapping fungus Drechslerella dactyloides.</title>
        <authorList>
            <person name="Wang R."/>
            <person name="Zhang L."/>
            <person name="Tang P."/>
            <person name="Li S."/>
            <person name="Liang L."/>
        </authorList>
    </citation>
    <scope>NUCLEOTIDE SEQUENCE</scope>
    <source>
        <strain evidence="3">YMF1.00031</strain>
    </source>
</reference>